<accession>A0A7S4SSL0</accession>
<reference evidence="1" key="1">
    <citation type="submission" date="2021-01" db="EMBL/GenBank/DDBJ databases">
        <authorList>
            <person name="Corre E."/>
            <person name="Pelletier E."/>
            <person name="Niang G."/>
            <person name="Scheremetjew M."/>
            <person name="Finn R."/>
            <person name="Kale V."/>
            <person name="Holt S."/>
            <person name="Cochrane G."/>
            <person name="Meng A."/>
            <person name="Brown T."/>
            <person name="Cohen L."/>
        </authorList>
    </citation>
    <scope>NUCLEOTIDE SEQUENCE</scope>
    <source>
        <strain evidence="1">GSO104</strain>
    </source>
</reference>
<sequence length="307" mass="33934">MDVPMAPEWDLGRFKGGRYYYKLYKEGRKDEPWGIKGLAGEDPQSWISRAPLMHLDPSEKFGEVEGGRDIFPLYDHPSCVDGAPIWDIEDEGDVRVYAAPMSHGVPCVGYVVEEQSRPGRLRNELVQPIVRRNLKGLKENGFRVPMKVMAVIKNLPEGGSFTFPDGTVLTQSEAVEPERSGRKVVICGDTADARAIAGLAEGADVLIHEATNTYLKGIDKDTNLGTVTKDAKVHGHSTPQIAGEFAARINAKRLILNHFSARYKGDQTLDSISIMTRIEQLAMKASQLEEDSVAAAWDFMILPLPQN</sequence>
<dbReference type="InterPro" id="IPR036866">
    <property type="entry name" value="RibonucZ/Hydroxyglut_hydro"/>
</dbReference>
<organism evidence="1">
    <name type="scientific">Ditylum brightwellii</name>
    <dbReference type="NCBI Taxonomy" id="49249"/>
    <lineage>
        <taxon>Eukaryota</taxon>
        <taxon>Sar</taxon>
        <taxon>Stramenopiles</taxon>
        <taxon>Ochrophyta</taxon>
        <taxon>Bacillariophyta</taxon>
        <taxon>Mediophyceae</taxon>
        <taxon>Lithodesmiophycidae</taxon>
        <taxon>Lithodesmiales</taxon>
        <taxon>Lithodesmiaceae</taxon>
        <taxon>Ditylum</taxon>
    </lineage>
</organism>
<name>A0A7S4SSL0_9STRA</name>
<evidence type="ECO:0000313" key="1">
    <source>
        <dbReference type="EMBL" id="CAE4654810.1"/>
    </source>
</evidence>
<protein>
    <recommendedName>
        <fullName evidence="2">Metallo-beta-lactamase domain-containing protein</fullName>
    </recommendedName>
</protein>
<gene>
    <name evidence="1" type="ORF">DBRI00130_LOCUS38913</name>
</gene>
<dbReference type="EMBL" id="HBNS01053400">
    <property type="protein sequence ID" value="CAE4654810.1"/>
    <property type="molecule type" value="Transcribed_RNA"/>
</dbReference>
<evidence type="ECO:0008006" key="2">
    <source>
        <dbReference type="Google" id="ProtNLM"/>
    </source>
</evidence>
<dbReference type="PANTHER" id="PTHR46018:SF2">
    <property type="entry name" value="ZINC PHOSPHODIESTERASE ELAC PROTEIN 1"/>
    <property type="match status" value="1"/>
</dbReference>
<dbReference type="GO" id="GO:0042781">
    <property type="term" value="F:3'-tRNA processing endoribonuclease activity"/>
    <property type="evidence" value="ECO:0007669"/>
    <property type="project" value="TreeGrafter"/>
</dbReference>
<dbReference type="AlphaFoldDB" id="A0A7S4SSL0"/>
<dbReference type="SUPFAM" id="SSF56281">
    <property type="entry name" value="Metallo-hydrolase/oxidoreductase"/>
    <property type="match status" value="1"/>
</dbReference>
<proteinExistence type="predicted"/>
<dbReference type="GO" id="GO:0005634">
    <property type="term" value="C:nucleus"/>
    <property type="evidence" value="ECO:0007669"/>
    <property type="project" value="TreeGrafter"/>
</dbReference>
<dbReference type="Gene3D" id="3.60.15.10">
    <property type="entry name" value="Ribonuclease Z/Hydroxyacylglutathione hydrolase-like"/>
    <property type="match status" value="1"/>
</dbReference>
<dbReference type="PANTHER" id="PTHR46018">
    <property type="entry name" value="ZINC PHOSPHODIESTERASE ELAC PROTEIN 1"/>
    <property type="match status" value="1"/>
</dbReference>